<dbReference type="HOGENOM" id="CLU_2637792_0_0_1"/>
<sequence length="77" mass="8297">MSFKLLEALEGGARSAGRQTLSSDAKPMTEGLSLEAVAVLDFISTVLVCKYRTQSFSKLLPSVISCLPKIIPNLVVR</sequence>
<organism evidence="1 2">
    <name type="scientific">Botryotinia fuckeliana (strain T4)</name>
    <name type="common">Noble rot fungus</name>
    <name type="synonym">Botrytis cinerea</name>
    <dbReference type="NCBI Taxonomy" id="999810"/>
    <lineage>
        <taxon>Eukaryota</taxon>
        <taxon>Fungi</taxon>
        <taxon>Dikarya</taxon>
        <taxon>Ascomycota</taxon>
        <taxon>Pezizomycotina</taxon>
        <taxon>Leotiomycetes</taxon>
        <taxon>Helotiales</taxon>
        <taxon>Sclerotiniaceae</taxon>
        <taxon>Botrytis</taxon>
    </lineage>
</organism>
<evidence type="ECO:0000313" key="1">
    <source>
        <dbReference type="EMBL" id="CCD51663.1"/>
    </source>
</evidence>
<dbReference type="OrthoDB" id="10503451at2759"/>
<accession>G2YIX6</accession>
<dbReference type="AlphaFoldDB" id="G2YIX6"/>
<evidence type="ECO:0000313" key="2">
    <source>
        <dbReference type="Proteomes" id="UP000008177"/>
    </source>
</evidence>
<protein>
    <submittedName>
        <fullName evidence="1">Uncharacterized protein</fullName>
    </submittedName>
</protein>
<gene>
    <name evidence="1" type="ORF">BofuT4_uP019690.1</name>
</gene>
<proteinExistence type="predicted"/>
<name>G2YIX6_BOTF4</name>
<dbReference type="InParanoid" id="G2YIX6"/>
<reference evidence="2" key="1">
    <citation type="journal article" date="2011" name="PLoS Genet.">
        <title>Genomic analysis of the necrotrophic fungal pathogens Sclerotinia sclerotiorum and Botrytis cinerea.</title>
        <authorList>
            <person name="Amselem J."/>
            <person name="Cuomo C.A."/>
            <person name="van Kan J.A."/>
            <person name="Viaud M."/>
            <person name="Benito E.P."/>
            <person name="Couloux A."/>
            <person name="Coutinho P.M."/>
            <person name="de Vries R.P."/>
            <person name="Dyer P.S."/>
            <person name="Fillinger S."/>
            <person name="Fournier E."/>
            <person name="Gout L."/>
            <person name="Hahn M."/>
            <person name="Kohn L."/>
            <person name="Lapalu N."/>
            <person name="Plummer K.M."/>
            <person name="Pradier J.M."/>
            <person name="Quevillon E."/>
            <person name="Sharon A."/>
            <person name="Simon A."/>
            <person name="ten Have A."/>
            <person name="Tudzynski B."/>
            <person name="Tudzynski P."/>
            <person name="Wincker P."/>
            <person name="Andrew M."/>
            <person name="Anthouard V."/>
            <person name="Beever R.E."/>
            <person name="Beffa R."/>
            <person name="Benoit I."/>
            <person name="Bouzid O."/>
            <person name="Brault B."/>
            <person name="Chen Z."/>
            <person name="Choquer M."/>
            <person name="Collemare J."/>
            <person name="Cotton P."/>
            <person name="Danchin E.G."/>
            <person name="Da Silva C."/>
            <person name="Gautier A."/>
            <person name="Giraud C."/>
            <person name="Giraud T."/>
            <person name="Gonzalez C."/>
            <person name="Grossetete S."/>
            <person name="Guldener U."/>
            <person name="Henrissat B."/>
            <person name="Howlett B.J."/>
            <person name="Kodira C."/>
            <person name="Kretschmer M."/>
            <person name="Lappartient A."/>
            <person name="Leroch M."/>
            <person name="Levis C."/>
            <person name="Mauceli E."/>
            <person name="Neuveglise C."/>
            <person name="Oeser B."/>
            <person name="Pearson M."/>
            <person name="Poulain J."/>
            <person name="Poussereau N."/>
            <person name="Quesneville H."/>
            <person name="Rascle C."/>
            <person name="Schumacher J."/>
            <person name="Segurens B."/>
            <person name="Sexton A."/>
            <person name="Silva E."/>
            <person name="Sirven C."/>
            <person name="Soanes D.M."/>
            <person name="Talbot N.J."/>
            <person name="Templeton M."/>
            <person name="Yandava C."/>
            <person name="Yarden O."/>
            <person name="Zeng Q."/>
            <person name="Rollins J.A."/>
            <person name="Lebrun M.H."/>
            <person name="Dickman M."/>
        </authorList>
    </citation>
    <scope>NUCLEOTIDE SEQUENCE [LARGE SCALE GENOMIC DNA]</scope>
    <source>
        <strain evidence="2">T4</strain>
    </source>
</reference>
<dbReference type="Proteomes" id="UP000008177">
    <property type="component" value="Unplaced contigs"/>
</dbReference>
<dbReference type="EMBL" id="FQ790337">
    <property type="protein sequence ID" value="CCD51663.1"/>
    <property type="molecule type" value="Genomic_DNA"/>
</dbReference>